<gene>
    <name evidence="2" type="ORF">WIX40_08560</name>
</gene>
<organism evidence="2 3">
    <name type="scientific">Ochrobactrum teleogrylli</name>
    <dbReference type="NCBI Taxonomy" id="2479765"/>
    <lineage>
        <taxon>Bacteria</taxon>
        <taxon>Pseudomonadati</taxon>
        <taxon>Pseudomonadota</taxon>
        <taxon>Alphaproteobacteria</taxon>
        <taxon>Hyphomicrobiales</taxon>
        <taxon>Brucellaceae</taxon>
        <taxon>Brucella/Ochrobactrum group</taxon>
        <taxon>Ochrobactrum</taxon>
    </lineage>
</organism>
<dbReference type="EMBL" id="JBBHKQ010000001">
    <property type="protein sequence ID" value="MEJ5900161.1"/>
    <property type="molecule type" value="Genomic_DNA"/>
</dbReference>
<sequence>MTQSDGMIVTKKAKAEGHLSTRPHSSLATLTSLSEWGLNVSTCRISILLEIAHPYLAKTSMAVGVHSILNCNMPMNS</sequence>
<proteinExistence type="predicted"/>
<name>A0ABD5JWQ2_9HYPH</name>
<comment type="caution">
    <text evidence="2">The sequence shown here is derived from an EMBL/GenBank/DDBJ whole genome shotgun (WGS) entry which is preliminary data.</text>
</comment>
<dbReference type="RefSeq" id="WP_339439821.1">
    <property type="nucleotide sequence ID" value="NZ_JBBHKQ010000001.1"/>
</dbReference>
<dbReference type="AlphaFoldDB" id="A0ABD5JWQ2"/>
<evidence type="ECO:0000313" key="2">
    <source>
        <dbReference type="EMBL" id="MEJ5900161.1"/>
    </source>
</evidence>
<reference evidence="2 3" key="1">
    <citation type="submission" date="2024-03" db="EMBL/GenBank/DDBJ databases">
        <title>Reference genomes for the five species model microbial community.</title>
        <authorList>
            <person name="Padfield D."/>
        </authorList>
    </citation>
    <scope>NUCLEOTIDE SEQUENCE [LARGE SCALE GENOMIC DNA]</scope>
    <source>
        <strain evidence="2 3">AB1</strain>
    </source>
</reference>
<protein>
    <recommendedName>
        <fullName evidence="4">Transposase</fullName>
    </recommendedName>
</protein>
<evidence type="ECO:0008006" key="4">
    <source>
        <dbReference type="Google" id="ProtNLM"/>
    </source>
</evidence>
<feature type="region of interest" description="Disordered" evidence="1">
    <location>
        <begin position="1"/>
        <end position="21"/>
    </location>
</feature>
<evidence type="ECO:0000256" key="1">
    <source>
        <dbReference type="SAM" id="MobiDB-lite"/>
    </source>
</evidence>
<dbReference type="Proteomes" id="UP001362311">
    <property type="component" value="Unassembled WGS sequence"/>
</dbReference>
<evidence type="ECO:0000313" key="3">
    <source>
        <dbReference type="Proteomes" id="UP001362311"/>
    </source>
</evidence>
<accession>A0ABD5JWQ2</accession>